<dbReference type="Proteomes" id="UP000317484">
    <property type="component" value="Unassembled WGS sequence"/>
</dbReference>
<dbReference type="EMBL" id="FXTJ01000002">
    <property type="protein sequence ID" value="SMO58403.1"/>
    <property type="molecule type" value="Genomic_DNA"/>
</dbReference>
<accession>A0A521CG41</accession>
<evidence type="ECO:0000313" key="1">
    <source>
        <dbReference type="EMBL" id="SMO58403.1"/>
    </source>
</evidence>
<keyword evidence="2" id="KW-1185">Reference proteome</keyword>
<organism evidence="1 2">
    <name type="scientific">Geodermatophilus aquaeductus</name>
    <dbReference type="NCBI Taxonomy" id="1564161"/>
    <lineage>
        <taxon>Bacteria</taxon>
        <taxon>Bacillati</taxon>
        <taxon>Actinomycetota</taxon>
        <taxon>Actinomycetes</taxon>
        <taxon>Geodermatophilales</taxon>
        <taxon>Geodermatophilaceae</taxon>
        <taxon>Geodermatophilus</taxon>
    </lineage>
</organism>
<dbReference type="AlphaFoldDB" id="A0A521CG41"/>
<gene>
    <name evidence="1" type="ORF">SAMN06273567_102372</name>
</gene>
<name>A0A521CG41_9ACTN</name>
<proteinExistence type="predicted"/>
<sequence length="98" mass="10573">MIDVVDSCGFQVMVDVANQYPEPLYTWLLATAASSLGEIGALPGGLRCADLAGLGLTPKNAVDYWFFWGSPGLMDADVDGIPCETVWADVAQYMPSYY</sequence>
<reference evidence="1 2" key="1">
    <citation type="submission" date="2017-05" db="EMBL/GenBank/DDBJ databases">
        <authorList>
            <person name="Varghese N."/>
            <person name="Submissions S."/>
        </authorList>
    </citation>
    <scope>NUCLEOTIDE SEQUENCE [LARGE SCALE GENOMIC DNA]</scope>
    <source>
        <strain evidence="1 2">DSM 46834</strain>
    </source>
</reference>
<evidence type="ECO:0008006" key="3">
    <source>
        <dbReference type="Google" id="ProtNLM"/>
    </source>
</evidence>
<evidence type="ECO:0000313" key="2">
    <source>
        <dbReference type="Proteomes" id="UP000317484"/>
    </source>
</evidence>
<protein>
    <recommendedName>
        <fullName evidence="3">Excalibur calcium-binding domain-containing protein</fullName>
    </recommendedName>
</protein>